<dbReference type="AlphaFoldDB" id="A0A0E9Q094"/>
<proteinExistence type="predicted"/>
<organism evidence="1">
    <name type="scientific">Anguilla anguilla</name>
    <name type="common">European freshwater eel</name>
    <name type="synonym">Muraena anguilla</name>
    <dbReference type="NCBI Taxonomy" id="7936"/>
    <lineage>
        <taxon>Eukaryota</taxon>
        <taxon>Metazoa</taxon>
        <taxon>Chordata</taxon>
        <taxon>Craniata</taxon>
        <taxon>Vertebrata</taxon>
        <taxon>Euteleostomi</taxon>
        <taxon>Actinopterygii</taxon>
        <taxon>Neopterygii</taxon>
        <taxon>Teleostei</taxon>
        <taxon>Anguilliformes</taxon>
        <taxon>Anguillidae</taxon>
        <taxon>Anguilla</taxon>
    </lineage>
</organism>
<protein>
    <submittedName>
        <fullName evidence="1">Uncharacterized protein</fullName>
    </submittedName>
</protein>
<reference evidence="1" key="1">
    <citation type="submission" date="2014-11" db="EMBL/GenBank/DDBJ databases">
        <authorList>
            <person name="Amaro Gonzalez C."/>
        </authorList>
    </citation>
    <scope>NUCLEOTIDE SEQUENCE</scope>
</reference>
<evidence type="ECO:0000313" key="1">
    <source>
        <dbReference type="EMBL" id="JAH09553.1"/>
    </source>
</evidence>
<reference evidence="1" key="2">
    <citation type="journal article" date="2015" name="Fish Shellfish Immunol.">
        <title>Early steps in the European eel (Anguilla anguilla)-Vibrio vulnificus interaction in the gills: Role of the RtxA13 toxin.</title>
        <authorList>
            <person name="Callol A."/>
            <person name="Pajuelo D."/>
            <person name="Ebbesson L."/>
            <person name="Teles M."/>
            <person name="MacKenzie S."/>
            <person name="Amaro C."/>
        </authorList>
    </citation>
    <scope>NUCLEOTIDE SEQUENCE</scope>
</reference>
<dbReference type="EMBL" id="GBXM01099024">
    <property type="protein sequence ID" value="JAH09553.1"/>
    <property type="molecule type" value="Transcribed_RNA"/>
</dbReference>
<name>A0A0E9Q094_ANGAN</name>
<accession>A0A0E9Q094</accession>
<sequence>MEAGEQGERELFPVVESLFPCDWLEPLRHGPRFTAIRPKWVLSPTTIHWLTVAPLLKISNTFN</sequence>